<evidence type="ECO:0000313" key="1">
    <source>
        <dbReference type="EMBL" id="OSP89575.1"/>
    </source>
</evidence>
<dbReference type="RefSeq" id="WP_085637848.1">
    <property type="nucleotide sequence ID" value="NZ_JARXOD010000001.1"/>
</dbReference>
<dbReference type="EMBL" id="NDXJ01000005">
    <property type="protein sequence ID" value="OSP89575.1"/>
    <property type="molecule type" value="Genomic_DNA"/>
</dbReference>
<reference evidence="1 2" key="1">
    <citation type="submission" date="2017-04" db="EMBL/GenBank/DDBJ databases">
        <title>The genome sequence of Weissella cibaria isolated from wild Drosophila.</title>
        <authorList>
            <person name="Ricks N.J."/>
            <person name="Carroll C."/>
            <person name="Walters A."/>
            <person name="Newell P.D."/>
            <person name="Chaston J.M."/>
        </authorList>
    </citation>
    <scope>NUCLEOTIDE SEQUENCE [LARGE SCALE GENOMIC DNA]</scope>
    <source>
        <strain evidence="1 2">DmW_103</strain>
    </source>
</reference>
<dbReference type="AlphaFoldDB" id="A0A1X4JLT9"/>
<organism evidence="1 2">
    <name type="scientific">Weissella cibaria</name>
    <dbReference type="NCBI Taxonomy" id="137591"/>
    <lineage>
        <taxon>Bacteria</taxon>
        <taxon>Bacillati</taxon>
        <taxon>Bacillota</taxon>
        <taxon>Bacilli</taxon>
        <taxon>Lactobacillales</taxon>
        <taxon>Lactobacillaceae</taxon>
        <taxon>Weissella</taxon>
    </lineage>
</organism>
<sequence length="69" mass="7957">MNDDTVMPMLGITTEKEAIHRDIESSKNDPAKQAELMAKAKNKIDVFVSQLDAFVAFEKNRENLTYYYQ</sequence>
<gene>
    <name evidence="1" type="ORF">B9D04_03380</name>
</gene>
<name>A0A1X4JLT9_9LACO</name>
<accession>A0A1X4JLT9</accession>
<evidence type="ECO:0000313" key="2">
    <source>
        <dbReference type="Proteomes" id="UP000193588"/>
    </source>
</evidence>
<protein>
    <submittedName>
        <fullName evidence="1">Uncharacterized protein</fullName>
    </submittedName>
</protein>
<comment type="caution">
    <text evidence="1">The sequence shown here is derived from an EMBL/GenBank/DDBJ whole genome shotgun (WGS) entry which is preliminary data.</text>
</comment>
<dbReference type="Proteomes" id="UP000193588">
    <property type="component" value="Unassembled WGS sequence"/>
</dbReference>
<proteinExistence type="predicted"/>